<gene>
    <name evidence="1" type="ORF">PHAMO_270234</name>
</gene>
<sequence>MVAGQDLRQLSEAAQDFHWKRINIRPFAPPLAGGDGCAVVCRVQLCHSVIPGGVRLFISHRPMRSAWSRVLPGWRQIS</sequence>
<dbReference type="STRING" id="1150626.PHAMO_270234"/>
<dbReference type="AlphaFoldDB" id="H8FSQ5"/>
<dbReference type="Proteomes" id="UP000004169">
    <property type="component" value="Unassembled WGS sequence"/>
</dbReference>
<evidence type="ECO:0000313" key="1">
    <source>
        <dbReference type="EMBL" id="CCG41393.1"/>
    </source>
</evidence>
<comment type="caution">
    <text evidence="1">The sequence shown here is derived from an EMBL/GenBank/DDBJ whole genome shotgun (WGS) entry which is preliminary data.</text>
</comment>
<accession>H8FSQ5</accession>
<protein>
    <submittedName>
        <fullName evidence="1">Uncharacterized protein</fullName>
    </submittedName>
</protein>
<organism evidence="1 2">
    <name type="scientific">Magnetospirillum molischianum DSM 120</name>
    <dbReference type="NCBI Taxonomy" id="1150626"/>
    <lineage>
        <taxon>Bacteria</taxon>
        <taxon>Pseudomonadati</taxon>
        <taxon>Pseudomonadota</taxon>
        <taxon>Alphaproteobacteria</taxon>
        <taxon>Rhodospirillales</taxon>
        <taxon>Rhodospirillaceae</taxon>
        <taxon>Magnetospirillum</taxon>
    </lineage>
</organism>
<evidence type="ECO:0000313" key="2">
    <source>
        <dbReference type="Proteomes" id="UP000004169"/>
    </source>
</evidence>
<name>H8FSQ5_MAGML</name>
<keyword evidence="2" id="KW-1185">Reference proteome</keyword>
<dbReference type="EMBL" id="CAHP01000020">
    <property type="protein sequence ID" value="CCG41393.1"/>
    <property type="molecule type" value="Genomic_DNA"/>
</dbReference>
<proteinExistence type="predicted"/>
<reference evidence="1 2" key="1">
    <citation type="journal article" date="2012" name="J. Bacteriol.">
        <title>Draft Genome Sequence of the Purple Photosynthetic Bacterium Phaeospirillum molischianum DSM120, a Particularly Versatile Bacterium.</title>
        <authorList>
            <person name="Duquesne K."/>
            <person name="Prima V."/>
            <person name="Ji B."/>
            <person name="Rouy Z."/>
            <person name="Medigue C."/>
            <person name="Talla E."/>
            <person name="Sturgis J.N."/>
        </authorList>
    </citation>
    <scope>NUCLEOTIDE SEQUENCE [LARGE SCALE GENOMIC DNA]</scope>
    <source>
        <strain evidence="2">DSM120</strain>
    </source>
</reference>